<dbReference type="SUPFAM" id="SSF52151">
    <property type="entry name" value="FabD/lysophospholipase-like"/>
    <property type="match status" value="1"/>
</dbReference>
<feature type="active site" description="Nucleophile" evidence="4">
    <location>
        <position position="47"/>
    </location>
</feature>
<reference evidence="6 7" key="1">
    <citation type="submission" date="2020-03" db="EMBL/GenBank/DDBJ databases">
        <title>Assessment of the enzymatic potential of alkaline-tolerant lipase obtained from Bacillus luteus H11 (technogenic soil) for the bioremediation of saline soils contaminated with petroleum substances.</title>
        <authorList>
            <person name="Kalwasinska A."/>
        </authorList>
    </citation>
    <scope>NUCLEOTIDE SEQUENCE [LARGE SCALE GENOMIC DNA]</scope>
    <source>
        <strain evidence="6 7">H11</strain>
    </source>
</reference>
<dbReference type="Gene3D" id="3.40.1090.10">
    <property type="entry name" value="Cytosolic phospholipase A2 catalytic domain"/>
    <property type="match status" value="2"/>
</dbReference>
<accession>A0A969TV37</accession>
<proteinExistence type="predicted"/>
<keyword evidence="2 4" id="KW-0442">Lipid degradation</keyword>
<dbReference type="PANTHER" id="PTHR14226:SF25">
    <property type="entry name" value="PHOSPHOESTERASE"/>
    <property type="match status" value="1"/>
</dbReference>
<gene>
    <name evidence="6" type="ORF">HCN83_17415</name>
</gene>
<dbReference type="InterPro" id="IPR002641">
    <property type="entry name" value="PNPLA_dom"/>
</dbReference>
<evidence type="ECO:0000256" key="2">
    <source>
        <dbReference type="ARBA" id="ARBA00022963"/>
    </source>
</evidence>
<organism evidence="6 7">
    <name type="scientific">Alkalicoccus luteus</name>
    <dbReference type="NCBI Taxonomy" id="1237094"/>
    <lineage>
        <taxon>Bacteria</taxon>
        <taxon>Bacillati</taxon>
        <taxon>Bacillota</taxon>
        <taxon>Bacilli</taxon>
        <taxon>Bacillales</taxon>
        <taxon>Bacillaceae</taxon>
        <taxon>Alkalicoccus</taxon>
    </lineage>
</organism>
<evidence type="ECO:0000313" key="6">
    <source>
        <dbReference type="EMBL" id="NJP39353.1"/>
    </source>
</evidence>
<keyword evidence="7" id="KW-1185">Reference proteome</keyword>
<evidence type="ECO:0000256" key="4">
    <source>
        <dbReference type="PROSITE-ProRule" id="PRU01161"/>
    </source>
</evidence>
<comment type="caution">
    <text evidence="6">The sequence shown here is derived from an EMBL/GenBank/DDBJ whole genome shotgun (WGS) entry which is preliminary data.</text>
</comment>
<feature type="short sequence motif" description="GXGXXG" evidence="4">
    <location>
        <begin position="18"/>
        <end position="23"/>
    </location>
</feature>
<dbReference type="EMBL" id="JAATHJ010000049">
    <property type="protein sequence ID" value="NJP39353.1"/>
    <property type="molecule type" value="Genomic_DNA"/>
</dbReference>
<dbReference type="InterPro" id="IPR045943">
    <property type="entry name" value="DUF6363"/>
</dbReference>
<dbReference type="AlphaFoldDB" id="A0A969TV37"/>
<evidence type="ECO:0000256" key="3">
    <source>
        <dbReference type="ARBA" id="ARBA00023098"/>
    </source>
</evidence>
<feature type="short sequence motif" description="GXSXG" evidence="4">
    <location>
        <begin position="45"/>
        <end position="49"/>
    </location>
</feature>
<keyword evidence="3 4" id="KW-0443">Lipid metabolism</keyword>
<feature type="domain" description="PNPLA" evidence="5">
    <location>
        <begin position="14"/>
        <end position="181"/>
    </location>
</feature>
<name>A0A969TV37_9BACI</name>
<feature type="short sequence motif" description="DGA/G" evidence="4">
    <location>
        <begin position="168"/>
        <end position="170"/>
    </location>
</feature>
<dbReference type="PANTHER" id="PTHR14226">
    <property type="entry name" value="NEUROPATHY TARGET ESTERASE/SWISS CHEESE D.MELANOGASTER"/>
    <property type="match status" value="1"/>
</dbReference>
<dbReference type="InterPro" id="IPR050301">
    <property type="entry name" value="NTE"/>
</dbReference>
<evidence type="ECO:0000256" key="1">
    <source>
        <dbReference type="ARBA" id="ARBA00022801"/>
    </source>
</evidence>
<dbReference type="PROSITE" id="PS51635">
    <property type="entry name" value="PNPLA"/>
    <property type="match status" value="1"/>
</dbReference>
<dbReference type="GO" id="GO:0016787">
    <property type="term" value="F:hydrolase activity"/>
    <property type="evidence" value="ECO:0007669"/>
    <property type="project" value="UniProtKB-UniRule"/>
</dbReference>
<dbReference type="CDD" id="cd07208">
    <property type="entry name" value="Pat_hypo_Ecoli_yjju_like"/>
    <property type="match status" value="1"/>
</dbReference>
<keyword evidence="1 4" id="KW-0378">Hydrolase</keyword>
<sequence length="292" mass="33455">MSCKGDEDVNQTGLVLEGGGMRGVFTSGVLEYLLESNIQLPFVVGVSAGACNAASYISGQHGRNREVTIGYADHPEYISFKRLLRQGELFNMDLIFDTIPNIEQPFHYQQFFSSPQQFYVGVTDCITGETIYYEKSDAGRNFNLLLRASSSLPMVAKPVPFEGRMLMDGGISDPIPLKKSLDAGNKKHIIVLTQSAGYRKQPAKRGMWYFRRKYKGFPGLIQIVENRYRCYNDQLDQVQQLELEGKAFVIRPEDLSSVTRTDRNKERLEKLYRHGYDLMYRREQELKQFLEK</sequence>
<dbReference type="Pfam" id="PF01734">
    <property type="entry name" value="Patatin"/>
    <property type="match status" value="1"/>
</dbReference>
<protein>
    <submittedName>
        <fullName evidence="6">Patatin family protein</fullName>
    </submittedName>
</protein>
<dbReference type="InterPro" id="IPR037483">
    <property type="entry name" value="YjjU-like"/>
</dbReference>
<feature type="active site" description="Proton acceptor" evidence="4">
    <location>
        <position position="168"/>
    </location>
</feature>
<dbReference type="GO" id="GO:0016042">
    <property type="term" value="P:lipid catabolic process"/>
    <property type="evidence" value="ECO:0007669"/>
    <property type="project" value="UniProtKB-UniRule"/>
</dbReference>
<evidence type="ECO:0000313" key="7">
    <source>
        <dbReference type="Proteomes" id="UP000752012"/>
    </source>
</evidence>
<dbReference type="Pfam" id="PF19890">
    <property type="entry name" value="DUF6363"/>
    <property type="match status" value="1"/>
</dbReference>
<evidence type="ECO:0000259" key="5">
    <source>
        <dbReference type="PROSITE" id="PS51635"/>
    </source>
</evidence>
<dbReference type="Proteomes" id="UP000752012">
    <property type="component" value="Unassembled WGS sequence"/>
</dbReference>
<dbReference type="InterPro" id="IPR016035">
    <property type="entry name" value="Acyl_Trfase/lysoPLipase"/>
</dbReference>